<evidence type="ECO:0000256" key="1">
    <source>
        <dbReference type="ARBA" id="ARBA00023450"/>
    </source>
</evidence>
<feature type="region of interest" description="Disordered" evidence="2">
    <location>
        <begin position="1"/>
        <end position="90"/>
    </location>
</feature>
<evidence type="ECO:0000313" key="4">
    <source>
        <dbReference type="EMBL" id="MFD1847761.1"/>
    </source>
</evidence>
<dbReference type="Pfam" id="PF01844">
    <property type="entry name" value="HNH"/>
    <property type="match status" value="1"/>
</dbReference>
<evidence type="ECO:0000313" key="5">
    <source>
        <dbReference type="Proteomes" id="UP001597307"/>
    </source>
</evidence>
<feature type="compositionally biased region" description="Low complexity" evidence="2">
    <location>
        <begin position="361"/>
        <end position="371"/>
    </location>
</feature>
<dbReference type="InterPro" id="IPR002711">
    <property type="entry name" value="HNH"/>
</dbReference>
<evidence type="ECO:0000259" key="3">
    <source>
        <dbReference type="SMART" id="SM00507"/>
    </source>
</evidence>
<dbReference type="Gene3D" id="1.10.30.50">
    <property type="match status" value="1"/>
</dbReference>
<feature type="compositionally biased region" description="Polar residues" evidence="2">
    <location>
        <begin position="20"/>
        <end position="29"/>
    </location>
</feature>
<feature type="region of interest" description="Disordered" evidence="2">
    <location>
        <begin position="349"/>
        <end position="374"/>
    </location>
</feature>
<comment type="similarity">
    <text evidence="1">Belongs to the Rv1128c/1148c/1588c/1702c/1945/3466 family.</text>
</comment>
<comment type="caution">
    <text evidence="4">The sequence shown here is derived from an EMBL/GenBank/DDBJ whole genome shotgun (WGS) entry which is preliminary data.</text>
</comment>
<accession>A0ABW4QB95</accession>
<sequence length="546" mass="58043">MKSSNASATGAGIPPESDADSATTSGLANTSTGTPAGASAGSSAGYGPEGPLGADAVWEAPTVEPPTSESPEPDSESEPGAEGSPVADDEASDFWGLVSVPGERVRSSEEPPALTGQLGLAAPAGLDSSQVLNDVAEARSWLDAQEAKLVTRILDLQTEQARCDRGAFGFEKTLAAAEIGAALHLPERTAGFLIEHSTLLTRHHPGTLNALEEGRLSRRHAWAVVEEASDMLDIDPALAAAYEARLIALAGQTTVAKFCRQAQRLREKLHPEPISSRHRKALREREVVLNPAHDGMAWLAAYLPTDQAAGIFHRVDTAARALQGPDEARTLTQLRADVLVDVLTSAGPTRYLNETSDPADNGSNGSRGSNRPGEARTFWGVQAKVFVTVPVMTLLGGDVPGELEGYGPIDPETARKLAGHAPSFTRILTHPFTGARLGADARTYRVPQDLKDAVRVRDGTCRHPGCNRLAVFCELDHTTPWSHGGKTSYGNLASLCKRHHMFKTDGYWHYRQPDPGTIIAISPAGETYLTRPDPPPAPPPDIPPPF</sequence>
<feature type="region of interest" description="Disordered" evidence="2">
    <location>
        <begin position="526"/>
        <end position="546"/>
    </location>
</feature>
<evidence type="ECO:0000256" key="2">
    <source>
        <dbReference type="SAM" id="MobiDB-lite"/>
    </source>
</evidence>
<name>A0ABW4QB95_9MICC</name>
<dbReference type="EMBL" id="JBHUGA010000060">
    <property type="protein sequence ID" value="MFD1847761.1"/>
    <property type="molecule type" value="Genomic_DNA"/>
</dbReference>
<proteinExistence type="inferred from homology"/>
<feature type="compositionally biased region" description="Low complexity" evidence="2">
    <location>
        <begin position="59"/>
        <end position="70"/>
    </location>
</feature>
<dbReference type="InterPro" id="IPR003870">
    <property type="entry name" value="DUF222"/>
</dbReference>
<organism evidence="4 5">
    <name type="scientific">Arthrobacter flavus</name>
    <dbReference type="NCBI Taxonomy" id="95172"/>
    <lineage>
        <taxon>Bacteria</taxon>
        <taxon>Bacillati</taxon>
        <taxon>Actinomycetota</taxon>
        <taxon>Actinomycetes</taxon>
        <taxon>Micrococcales</taxon>
        <taxon>Micrococcaceae</taxon>
        <taxon>Arthrobacter</taxon>
    </lineage>
</organism>
<feature type="domain" description="HNH nuclease" evidence="3">
    <location>
        <begin position="449"/>
        <end position="501"/>
    </location>
</feature>
<dbReference type="CDD" id="cd00085">
    <property type="entry name" value="HNHc"/>
    <property type="match status" value="1"/>
</dbReference>
<keyword evidence="5" id="KW-1185">Reference proteome</keyword>
<feature type="compositionally biased region" description="Pro residues" evidence="2">
    <location>
        <begin position="532"/>
        <end position="546"/>
    </location>
</feature>
<dbReference type="Proteomes" id="UP001597307">
    <property type="component" value="Unassembled WGS sequence"/>
</dbReference>
<dbReference type="RefSeq" id="WP_377959672.1">
    <property type="nucleotide sequence ID" value="NZ_JBHUGA010000060.1"/>
</dbReference>
<protein>
    <submittedName>
        <fullName evidence="4">DUF222 domain-containing protein</fullName>
    </submittedName>
</protein>
<feature type="compositionally biased region" description="Low complexity" evidence="2">
    <location>
        <begin position="30"/>
        <end position="51"/>
    </location>
</feature>
<reference evidence="5" key="1">
    <citation type="journal article" date="2019" name="Int. J. Syst. Evol. Microbiol.">
        <title>The Global Catalogue of Microorganisms (GCM) 10K type strain sequencing project: providing services to taxonomists for standard genome sequencing and annotation.</title>
        <authorList>
            <consortium name="The Broad Institute Genomics Platform"/>
            <consortium name="The Broad Institute Genome Sequencing Center for Infectious Disease"/>
            <person name="Wu L."/>
            <person name="Ma J."/>
        </authorList>
    </citation>
    <scope>NUCLEOTIDE SEQUENCE [LARGE SCALE GENOMIC DNA]</scope>
    <source>
        <strain evidence="5">JCM 11496</strain>
    </source>
</reference>
<gene>
    <name evidence="4" type="ORF">ACFSFX_14310</name>
</gene>
<dbReference type="InterPro" id="IPR003615">
    <property type="entry name" value="HNH_nuc"/>
</dbReference>
<dbReference type="Pfam" id="PF02720">
    <property type="entry name" value="DUF222"/>
    <property type="match status" value="1"/>
</dbReference>
<dbReference type="SMART" id="SM00507">
    <property type="entry name" value="HNHc"/>
    <property type="match status" value="1"/>
</dbReference>